<evidence type="ECO:0000313" key="1">
    <source>
        <dbReference type="EMBL" id="VDL93195.1"/>
    </source>
</evidence>
<reference evidence="3" key="1">
    <citation type="submission" date="2016-06" db="UniProtKB">
        <authorList>
            <consortium name="WormBaseParasite"/>
        </authorList>
    </citation>
    <scope>IDENTIFICATION</scope>
</reference>
<proteinExistence type="predicted"/>
<accession>A0A183SRG2</accession>
<reference evidence="1 2" key="2">
    <citation type="submission" date="2018-11" db="EMBL/GenBank/DDBJ databases">
        <authorList>
            <consortium name="Pathogen Informatics"/>
        </authorList>
    </citation>
    <scope>NUCLEOTIDE SEQUENCE [LARGE SCALE GENOMIC DNA]</scope>
    <source>
        <strain evidence="1 2">NST_G2</strain>
    </source>
</reference>
<keyword evidence="2" id="KW-1185">Reference proteome</keyword>
<dbReference type="AlphaFoldDB" id="A0A183SRG2"/>
<organism evidence="3">
    <name type="scientific">Schistocephalus solidus</name>
    <name type="common">Tapeworm</name>
    <dbReference type="NCBI Taxonomy" id="70667"/>
    <lineage>
        <taxon>Eukaryota</taxon>
        <taxon>Metazoa</taxon>
        <taxon>Spiralia</taxon>
        <taxon>Lophotrochozoa</taxon>
        <taxon>Platyhelminthes</taxon>
        <taxon>Cestoda</taxon>
        <taxon>Eucestoda</taxon>
        <taxon>Diphyllobothriidea</taxon>
        <taxon>Diphyllobothriidae</taxon>
        <taxon>Schistocephalus</taxon>
    </lineage>
</organism>
<sequence>MQLKQDVHHTVSSVELQAGTSNAANCNAKRITHAGYHLPQYQHQWERSQIPNTHYHHPSPPTTNNADSIPTFAHFDFTLASLIGLIGHLRIHPTETYAPGPEIPVFTHHHFIKCLHIPRIFRHCMSLLSRMRNCGSASHRNVNFESSACTSDNSLPSGSASPPSISVATTSSITTTIKLAAVNLFCPCCHRACTSCSGLGAHLRTQRTKTGRPGPMAPTHTIAIASTAALAMDS</sequence>
<dbReference type="Proteomes" id="UP000275846">
    <property type="component" value="Unassembled WGS sequence"/>
</dbReference>
<name>A0A183SRG2_SCHSO</name>
<evidence type="ECO:0000313" key="2">
    <source>
        <dbReference type="Proteomes" id="UP000275846"/>
    </source>
</evidence>
<gene>
    <name evidence="1" type="ORF">SSLN_LOCUS6810</name>
</gene>
<evidence type="ECO:0000313" key="3">
    <source>
        <dbReference type="WBParaSite" id="SSLN_0000702401-mRNA-1"/>
    </source>
</evidence>
<dbReference type="WBParaSite" id="SSLN_0000702401-mRNA-1">
    <property type="protein sequence ID" value="SSLN_0000702401-mRNA-1"/>
    <property type="gene ID" value="SSLN_0000702401"/>
</dbReference>
<protein>
    <submittedName>
        <fullName evidence="3">C2H2-type domain-containing protein</fullName>
    </submittedName>
</protein>
<dbReference type="EMBL" id="UYSU01033860">
    <property type="protein sequence ID" value="VDL93195.1"/>
    <property type="molecule type" value="Genomic_DNA"/>
</dbReference>